<keyword evidence="11" id="KW-0460">Magnesium</keyword>
<feature type="domain" description="Mur ligase N-terminal catalytic" evidence="13">
    <location>
        <begin position="19"/>
        <end position="95"/>
    </location>
</feature>
<comment type="PTM">
    <text evidence="11">Carboxylation is probably crucial for Mg(2+) binding and, consequently, for the gamma-phosphate positioning of ATP.</text>
</comment>
<dbReference type="Gene3D" id="3.90.190.20">
    <property type="entry name" value="Mur ligase, C-terminal domain"/>
    <property type="match status" value="1"/>
</dbReference>
<evidence type="ECO:0000259" key="15">
    <source>
        <dbReference type="Pfam" id="PF08245"/>
    </source>
</evidence>
<dbReference type="PANTHER" id="PTHR23135:SF4">
    <property type="entry name" value="UDP-N-ACETYLMURAMOYL-L-ALANYL-D-GLUTAMATE--2,6-DIAMINOPIMELATE LIGASE MURE HOMOLOG, CHLOROPLASTIC"/>
    <property type="match status" value="1"/>
</dbReference>
<accession>A0ABM9AJF2</accession>
<feature type="binding site" evidence="11">
    <location>
        <position position="24"/>
    </location>
    <ligand>
        <name>UDP-N-acetyl-alpha-D-muramoyl-L-alanyl-D-glutamate</name>
        <dbReference type="ChEBI" id="CHEBI:83900"/>
    </ligand>
</feature>
<gene>
    <name evidence="11 16" type="primary">murE</name>
    <name evidence="16" type="ORF">SIN8267_03301</name>
</gene>
<dbReference type="EMBL" id="CAKLPX010000005">
    <property type="protein sequence ID" value="CAH0993160.1"/>
    <property type="molecule type" value="Genomic_DNA"/>
</dbReference>
<evidence type="ECO:0000256" key="5">
    <source>
        <dbReference type="ARBA" id="ARBA00022741"/>
    </source>
</evidence>
<organism evidence="16 17">
    <name type="scientific">Sinobacterium norvegicum</name>
    <dbReference type="NCBI Taxonomy" id="1641715"/>
    <lineage>
        <taxon>Bacteria</taxon>
        <taxon>Pseudomonadati</taxon>
        <taxon>Pseudomonadota</taxon>
        <taxon>Gammaproteobacteria</taxon>
        <taxon>Cellvibrionales</taxon>
        <taxon>Spongiibacteraceae</taxon>
        <taxon>Sinobacterium</taxon>
    </lineage>
</organism>
<feature type="binding site" evidence="11">
    <location>
        <position position="186"/>
    </location>
    <ligand>
        <name>UDP-N-acetyl-alpha-D-muramoyl-L-alanyl-D-glutamate</name>
        <dbReference type="ChEBI" id="CHEBI:83900"/>
    </ligand>
</feature>
<evidence type="ECO:0000256" key="6">
    <source>
        <dbReference type="ARBA" id="ARBA00022840"/>
    </source>
</evidence>
<keyword evidence="2 11" id="KW-0963">Cytoplasm</keyword>
<feature type="binding site" evidence="11">
    <location>
        <position position="178"/>
    </location>
    <ligand>
        <name>UDP-N-acetyl-alpha-D-muramoyl-L-alanyl-D-glutamate</name>
        <dbReference type="ChEBI" id="CHEBI:83900"/>
    </ligand>
</feature>
<keyword evidence="10 11" id="KW-0961">Cell wall biogenesis/degradation</keyword>
<dbReference type="SUPFAM" id="SSF63418">
    <property type="entry name" value="MurE/MurF N-terminal domain"/>
    <property type="match status" value="1"/>
</dbReference>
<evidence type="ECO:0000256" key="4">
    <source>
        <dbReference type="ARBA" id="ARBA00022618"/>
    </source>
</evidence>
<evidence type="ECO:0000256" key="12">
    <source>
        <dbReference type="RuleBase" id="RU004135"/>
    </source>
</evidence>
<feature type="binding site" evidence="11">
    <location>
        <position position="459"/>
    </location>
    <ligand>
        <name>meso-2,6-diaminopimelate</name>
        <dbReference type="ChEBI" id="CHEBI:57791"/>
    </ligand>
</feature>
<dbReference type="SUPFAM" id="SSF53244">
    <property type="entry name" value="MurD-like peptide ligases, peptide-binding domain"/>
    <property type="match status" value="1"/>
</dbReference>
<dbReference type="InterPro" id="IPR004101">
    <property type="entry name" value="Mur_ligase_C"/>
</dbReference>
<dbReference type="Pfam" id="PF08245">
    <property type="entry name" value="Mur_ligase_M"/>
    <property type="match status" value="1"/>
</dbReference>
<name>A0ABM9AJF2_9GAMM</name>
<dbReference type="InterPro" id="IPR036565">
    <property type="entry name" value="Mur-like_cat_sf"/>
</dbReference>
<comment type="catalytic activity">
    <reaction evidence="11">
        <text>UDP-N-acetyl-alpha-D-muramoyl-L-alanyl-D-glutamate + meso-2,6-diaminopimelate + ATP = UDP-N-acetyl-alpha-D-muramoyl-L-alanyl-gamma-D-glutamyl-meso-2,6-diaminopimelate + ADP + phosphate + H(+)</text>
        <dbReference type="Rhea" id="RHEA:23676"/>
        <dbReference type="ChEBI" id="CHEBI:15378"/>
        <dbReference type="ChEBI" id="CHEBI:30616"/>
        <dbReference type="ChEBI" id="CHEBI:43474"/>
        <dbReference type="ChEBI" id="CHEBI:57791"/>
        <dbReference type="ChEBI" id="CHEBI:83900"/>
        <dbReference type="ChEBI" id="CHEBI:83905"/>
        <dbReference type="ChEBI" id="CHEBI:456216"/>
        <dbReference type="EC" id="6.3.2.13"/>
    </reaction>
</comment>
<feature type="binding site" evidence="11">
    <location>
        <position position="26"/>
    </location>
    <ligand>
        <name>UDP-N-acetyl-alpha-D-muramoyl-L-alanyl-D-glutamate</name>
        <dbReference type="ChEBI" id="CHEBI:83900"/>
    </ligand>
</feature>
<keyword evidence="6 11" id="KW-0067">ATP-binding</keyword>
<dbReference type="SUPFAM" id="SSF53623">
    <property type="entry name" value="MurD-like peptide ligases, catalytic domain"/>
    <property type="match status" value="1"/>
</dbReference>
<feature type="binding site" evidence="11">
    <location>
        <position position="455"/>
    </location>
    <ligand>
        <name>meso-2,6-diaminopimelate</name>
        <dbReference type="ChEBI" id="CHEBI:57791"/>
    </ligand>
</feature>
<evidence type="ECO:0000313" key="17">
    <source>
        <dbReference type="Proteomes" id="UP000838100"/>
    </source>
</evidence>
<evidence type="ECO:0000256" key="3">
    <source>
        <dbReference type="ARBA" id="ARBA00022598"/>
    </source>
</evidence>
<keyword evidence="17" id="KW-1185">Reference proteome</keyword>
<dbReference type="Pfam" id="PF01225">
    <property type="entry name" value="Mur_ligase"/>
    <property type="match status" value="1"/>
</dbReference>
<feature type="binding site" evidence="11">
    <location>
        <position position="184"/>
    </location>
    <ligand>
        <name>UDP-N-acetyl-alpha-D-muramoyl-L-alanyl-D-glutamate</name>
        <dbReference type="ChEBI" id="CHEBI:83900"/>
    </ligand>
</feature>
<dbReference type="Proteomes" id="UP000838100">
    <property type="component" value="Unassembled WGS sequence"/>
</dbReference>
<evidence type="ECO:0000256" key="7">
    <source>
        <dbReference type="ARBA" id="ARBA00022960"/>
    </source>
</evidence>
<dbReference type="EC" id="6.3.2.13" evidence="11"/>
<keyword evidence="9 11" id="KW-0131">Cell cycle</keyword>
<dbReference type="Gene3D" id="3.40.1190.10">
    <property type="entry name" value="Mur-like, catalytic domain"/>
    <property type="match status" value="1"/>
</dbReference>
<dbReference type="PROSITE" id="PS01011">
    <property type="entry name" value="FOLYLPOLYGLU_SYNT_1"/>
    <property type="match status" value="1"/>
</dbReference>
<comment type="caution">
    <text evidence="11">Lacks conserved residue(s) required for the propagation of feature annotation.</text>
</comment>
<dbReference type="Gene3D" id="3.40.1390.10">
    <property type="entry name" value="MurE/MurF, N-terminal domain"/>
    <property type="match status" value="1"/>
</dbReference>
<feature type="binding site" evidence="11">
    <location>
        <begin position="404"/>
        <end position="407"/>
    </location>
    <ligand>
        <name>meso-2,6-diaminopimelate</name>
        <dbReference type="ChEBI" id="CHEBI:57791"/>
    </ligand>
</feature>
<evidence type="ECO:0000256" key="2">
    <source>
        <dbReference type="ARBA" id="ARBA00022490"/>
    </source>
</evidence>
<dbReference type="InterPro" id="IPR013221">
    <property type="entry name" value="Mur_ligase_cen"/>
</dbReference>
<evidence type="ECO:0000256" key="9">
    <source>
        <dbReference type="ARBA" id="ARBA00023306"/>
    </source>
</evidence>
<dbReference type="InterPro" id="IPR035911">
    <property type="entry name" value="MurE/MurF_N"/>
</dbReference>
<feature type="binding site" evidence="11">
    <location>
        <begin position="151"/>
        <end position="152"/>
    </location>
    <ligand>
        <name>UDP-N-acetyl-alpha-D-muramoyl-L-alanyl-D-glutamate</name>
        <dbReference type="ChEBI" id="CHEBI:83900"/>
    </ligand>
</feature>
<proteinExistence type="inferred from homology"/>
<comment type="pathway">
    <text evidence="11 12">Cell wall biogenesis; peptidoglycan biosynthesis.</text>
</comment>
<comment type="caution">
    <text evidence="16">The sequence shown here is derived from an EMBL/GenBank/DDBJ whole genome shotgun (WGS) entry which is preliminary data.</text>
</comment>
<dbReference type="NCBIfam" id="TIGR01085">
    <property type="entry name" value="murE"/>
    <property type="match status" value="1"/>
</dbReference>
<feature type="domain" description="Mur ligase C-terminal" evidence="14">
    <location>
        <begin position="331"/>
        <end position="457"/>
    </location>
</feature>
<dbReference type="GO" id="GO:0008765">
    <property type="term" value="F:UDP-N-acetylmuramoylalanyl-D-glutamate-2,6-diaminopimelate ligase activity"/>
    <property type="evidence" value="ECO:0007669"/>
    <property type="project" value="UniProtKB-EC"/>
</dbReference>
<feature type="binding site" evidence="11">
    <location>
        <position position="380"/>
    </location>
    <ligand>
        <name>meso-2,6-diaminopimelate</name>
        <dbReference type="ChEBI" id="CHEBI:57791"/>
    </ligand>
</feature>
<keyword evidence="5 11" id="KW-0547">Nucleotide-binding</keyword>
<feature type="short sequence motif" description="Meso-diaminopimelate recognition motif" evidence="11">
    <location>
        <begin position="404"/>
        <end position="407"/>
    </location>
</feature>
<dbReference type="NCBIfam" id="NF001124">
    <property type="entry name" value="PRK00139.1-2"/>
    <property type="match status" value="1"/>
</dbReference>
<sequence>MRKLSDFMPQALVYSDMAVTGMTLDSRHVEPGFLFVALAGRTVDGRQYIDSAQRAGAVAVLVEDSAFEAGTDITIPMIKVPNLAERLAEIAQRFYRSPFQSLSVVGVTGTNGKTSCSQLVMQLLHALGNHCAVLGTTGWGVGAVTEPSTHTTPDTVSLQAIGADLVARGATALAMEISSHALDQGRIDGVEIDTAVFTNLSRDHLDYHISMEAYGEAKRRLFGLLSLKNAVVNIDDAFGQAIVAKLNNDVRLLSYSLLDSTATLYVRALSYSLAGVSGVLCYDNQECEFTSPLIGEFNVSNLLAAIAAVLADGYSLTDIVPHIGQLKPARGRLEVVTGAHNITVMIDYAHTPDALEQVLKSVKKHCQQSLWVVFGCGGDRDKGKRPLMARAAQRFADRLVITSDNPRTETPAEIVADVVAGIKVDKSVTVEVERQRAIELAVSQAKPGDCVLIAGKGHETYQDIMGVKHDFDDFEKVTAALAMRGEI</sequence>
<reference evidence="16" key="1">
    <citation type="submission" date="2021-12" db="EMBL/GenBank/DDBJ databases">
        <authorList>
            <person name="Rodrigo-Torres L."/>
            <person name="Arahal R. D."/>
            <person name="Lucena T."/>
        </authorList>
    </citation>
    <scope>NUCLEOTIDE SEQUENCE</scope>
    <source>
        <strain evidence="16">CECT 8267</strain>
    </source>
</reference>
<dbReference type="PANTHER" id="PTHR23135">
    <property type="entry name" value="MUR LIGASE FAMILY MEMBER"/>
    <property type="match status" value="1"/>
</dbReference>
<comment type="subcellular location">
    <subcellularLocation>
        <location evidence="11 12">Cytoplasm</location>
    </subcellularLocation>
</comment>
<protein>
    <recommendedName>
        <fullName evidence="11">UDP-N-acetylmuramoyl-L-alanyl-D-glutamate--2,6-diaminopimelate ligase</fullName>
        <ecNumber evidence="11">6.3.2.13</ecNumber>
    </recommendedName>
    <alternativeName>
        <fullName evidence="11">Meso-A2pm-adding enzyme</fullName>
    </alternativeName>
    <alternativeName>
        <fullName evidence="11">Meso-diaminopimelate-adding enzyme</fullName>
    </alternativeName>
    <alternativeName>
        <fullName evidence="11">UDP-MurNAc-L-Ala-D-Glu:meso-diaminopimelate ligase</fullName>
    </alternativeName>
    <alternativeName>
        <fullName evidence="11">UDP-MurNAc-tripeptide synthetase</fullName>
    </alternativeName>
    <alternativeName>
        <fullName evidence="11">UDP-N-acetylmuramyl-tripeptide synthetase</fullName>
    </alternativeName>
</protein>
<comment type="function">
    <text evidence="11">Catalyzes the addition of meso-diaminopimelic acid to the nucleotide precursor UDP-N-acetylmuramoyl-L-alanyl-D-glutamate (UMAG) in the biosynthesis of bacterial cell-wall peptidoglycan.</text>
</comment>
<dbReference type="InterPro" id="IPR000713">
    <property type="entry name" value="Mur_ligase_N"/>
</dbReference>
<evidence type="ECO:0000259" key="14">
    <source>
        <dbReference type="Pfam" id="PF02875"/>
    </source>
</evidence>
<dbReference type="Pfam" id="PF02875">
    <property type="entry name" value="Mur_ligase_C"/>
    <property type="match status" value="1"/>
</dbReference>
<feature type="binding site" evidence="11">
    <location>
        <begin position="109"/>
        <end position="115"/>
    </location>
    <ligand>
        <name>ATP</name>
        <dbReference type="ChEBI" id="CHEBI:30616"/>
    </ligand>
</feature>
<comment type="similarity">
    <text evidence="1 11">Belongs to the MurCDEF family. MurE subfamily.</text>
</comment>
<evidence type="ECO:0000256" key="11">
    <source>
        <dbReference type="HAMAP-Rule" id="MF_00208"/>
    </source>
</evidence>
<dbReference type="InterPro" id="IPR036615">
    <property type="entry name" value="Mur_ligase_C_dom_sf"/>
</dbReference>
<feature type="modified residue" description="N6-carboxylysine" evidence="11">
    <location>
        <position position="218"/>
    </location>
</feature>
<evidence type="ECO:0000256" key="8">
    <source>
        <dbReference type="ARBA" id="ARBA00022984"/>
    </source>
</evidence>
<dbReference type="HAMAP" id="MF_00208">
    <property type="entry name" value="MurE"/>
    <property type="match status" value="1"/>
</dbReference>
<dbReference type="InterPro" id="IPR018109">
    <property type="entry name" value="Folylpolyglutamate_synth_CS"/>
</dbReference>
<dbReference type="NCBIfam" id="NF001126">
    <property type="entry name" value="PRK00139.1-4"/>
    <property type="match status" value="1"/>
</dbReference>
<feature type="domain" description="Mur ligase central" evidence="15">
    <location>
        <begin position="107"/>
        <end position="309"/>
    </location>
</feature>
<evidence type="ECO:0000256" key="10">
    <source>
        <dbReference type="ARBA" id="ARBA00023316"/>
    </source>
</evidence>
<keyword evidence="7 11" id="KW-0133">Cell shape</keyword>
<keyword evidence="8 11" id="KW-0573">Peptidoglycan synthesis</keyword>
<comment type="cofactor">
    <cofactor evidence="11">
        <name>Mg(2+)</name>
        <dbReference type="ChEBI" id="CHEBI:18420"/>
    </cofactor>
</comment>
<evidence type="ECO:0000256" key="1">
    <source>
        <dbReference type="ARBA" id="ARBA00005898"/>
    </source>
</evidence>
<keyword evidence="4 11" id="KW-0132">Cell division</keyword>
<evidence type="ECO:0000313" key="16">
    <source>
        <dbReference type="EMBL" id="CAH0993160.1"/>
    </source>
</evidence>
<dbReference type="InterPro" id="IPR005761">
    <property type="entry name" value="UDP-N-AcMur-Glu-dNH2Pim_ligase"/>
</dbReference>
<evidence type="ECO:0000259" key="13">
    <source>
        <dbReference type="Pfam" id="PF01225"/>
    </source>
</evidence>
<keyword evidence="3 11" id="KW-0436">Ligase</keyword>